<dbReference type="RefSeq" id="WP_251875604.1">
    <property type="nucleotide sequence ID" value="NZ_CP098755.1"/>
</dbReference>
<feature type="region of interest" description="Disordered" evidence="1">
    <location>
        <begin position="23"/>
        <end position="52"/>
    </location>
</feature>
<feature type="compositionally biased region" description="Polar residues" evidence="1">
    <location>
        <begin position="30"/>
        <end position="46"/>
    </location>
</feature>
<organism evidence="2 3">
    <name type="scientific">Brevibacillus ruminantium</name>
    <dbReference type="NCBI Taxonomy" id="2950604"/>
    <lineage>
        <taxon>Bacteria</taxon>
        <taxon>Bacillati</taxon>
        <taxon>Bacillota</taxon>
        <taxon>Bacilli</taxon>
        <taxon>Bacillales</taxon>
        <taxon>Paenibacillaceae</taxon>
        <taxon>Brevibacillus</taxon>
    </lineage>
</organism>
<keyword evidence="3" id="KW-1185">Reference proteome</keyword>
<protein>
    <recommendedName>
        <fullName evidence="4">Lipoprotein</fullName>
    </recommendedName>
</protein>
<dbReference type="PROSITE" id="PS51257">
    <property type="entry name" value="PROKAR_LIPOPROTEIN"/>
    <property type="match status" value="1"/>
</dbReference>
<dbReference type="EMBL" id="CP098755">
    <property type="protein sequence ID" value="USG68182.1"/>
    <property type="molecule type" value="Genomic_DNA"/>
</dbReference>
<evidence type="ECO:0008006" key="4">
    <source>
        <dbReference type="Google" id="ProtNLM"/>
    </source>
</evidence>
<proteinExistence type="predicted"/>
<gene>
    <name evidence="2" type="ORF">NDK47_13240</name>
</gene>
<name>A0ABY4WM63_9BACL</name>
<accession>A0ABY4WM63</accession>
<evidence type="ECO:0000313" key="2">
    <source>
        <dbReference type="EMBL" id="USG68182.1"/>
    </source>
</evidence>
<evidence type="ECO:0000313" key="3">
    <source>
        <dbReference type="Proteomes" id="UP001056500"/>
    </source>
</evidence>
<evidence type="ECO:0000256" key="1">
    <source>
        <dbReference type="SAM" id="MobiDB-lite"/>
    </source>
</evidence>
<reference evidence="2" key="1">
    <citation type="submission" date="2022-06" db="EMBL/GenBank/DDBJ databases">
        <title>Genome sequencing of Brevibacillus sp. BB3-R1.</title>
        <authorList>
            <person name="Heo J."/>
            <person name="Lee D."/>
            <person name="Won M."/>
            <person name="Han B.-H."/>
            <person name="Hong S.-B."/>
            <person name="Kwon S.-W."/>
        </authorList>
    </citation>
    <scope>NUCLEOTIDE SEQUENCE</scope>
    <source>
        <strain evidence="2">BB3-R1</strain>
    </source>
</reference>
<dbReference type="Proteomes" id="UP001056500">
    <property type="component" value="Chromosome"/>
</dbReference>
<sequence>MKGNVYAVVIAAAILAGCQDAEKEKAPEDANTQPVSTEGIDNQPQSEDSHQEAIMKAEPKVFLDDSFLSELSQNKIKGFDISIGASKKEVTEIYGRVSERDFYDGGQYLAFEHLSGAIFFFDGQHRVYAMDLAGFHLNTADIAEIRQTLGTPEDEGDSHVDGEWFLYYQAGENSVIFSAENGNAPVDRMRVINKKMVEESPQNL</sequence>